<comment type="caution">
    <text evidence="2">The sequence shown here is derived from an EMBL/GenBank/DDBJ whole genome shotgun (WGS) entry which is preliminary data.</text>
</comment>
<evidence type="ECO:0000313" key="2">
    <source>
        <dbReference type="EMBL" id="RXK38390.1"/>
    </source>
</evidence>
<feature type="signal peptide" evidence="1">
    <location>
        <begin position="1"/>
        <end position="16"/>
    </location>
</feature>
<proteinExistence type="predicted"/>
<evidence type="ECO:0000256" key="1">
    <source>
        <dbReference type="SAM" id="SignalP"/>
    </source>
</evidence>
<protein>
    <submittedName>
        <fullName evidence="2">Uncharacterized protein</fullName>
    </submittedName>
</protein>
<accession>A0A4Q1BL42</accession>
<feature type="chain" id="PRO_5020988976" evidence="1">
    <location>
        <begin position="17"/>
        <end position="119"/>
    </location>
</feature>
<keyword evidence="1" id="KW-0732">Signal</keyword>
<dbReference type="InParanoid" id="A0A4Q1BL42"/>
<gene>
    <name evidence="2" type="ORF">M231_04299</name>
</gene>
<name>A0A4Q1BL42_TREME</name>
<dbReference type="EMBL" id="SDIL01000048">
    <property type="protein sequence ID" value="RXK38390.1"/>
    <property type="molecule type" value="Genomic_DNA"/>
</dbReference>
<evidence type="ECO:0000313" key="3">
    <source>
        <dbReference type="Proteomes" id="UP000289152"/>
    </source>
</evidence>
<organism evidence="2 3">
    <name type="scientific">Tremella mesenterica</name>
    <name type="common">Jelly fungus</name>
    <dbReference type="NCBI Taxonomy" id="5217"/>
    <lineage>
        <taxon>Eukaryota</taxon>
        <taxon>Fungi</taxon>
        <taxon>Dikarya</taxon>
        <taxon>Basidiomycota</taxon>
        <taxon>Agaricomycotina</taxon>
        <taxon>Tremellomycetes</taxon>
        <taxon>Tremellales</taxon>
        <taxon>Tremellaceae</taxon>
        <taxon>Tremella</taxon>
    </lineage>
</organism>
<keyword evidence="3" id="KW-1185">Reference proteome</keyword>
<dbReference type="AlphaFoldDB" id="A0A4Q1BL42"/>
<reference evidence="2 3" key="1">
    <citation type="submission" date="2016-06" db="EMBL/GenBank/DDBJ databases">
        <title>Evolution of pathogenesis and genome organization in the Tremellales.</title>
        <authorList>
            <person name="Cuomo C."/>
            <person name="Litvintseva A."/>
            <person name="Heitman J."/>
            <person name="Chen Y."/>
            <person name="Sun S."/>
            <person name="Springer D."/>
            <person name="Dromer F."/>
            <person name="Young S."/>
            <person name="Zeng Q."/>
            <person name="Chapman S."/>
            <person name="Gujja S."/>
            <person name="Saif S."/>
            <person name="Birren B."/>
        </authorList>
    </citation>
    <scope>NUCLEOTIDE SEQUENCE [LARGE SCALE GENOMIC DNA]</scope>
    <source>
        <strain evidence="2 3">ATCC 28783</strain>
    </source>
</reference>
<dbReference type="VEuPathDB" id="FungiDB:TREMEDRAFT_59217"/>
<sequence>MLAGVFLSILPLMVVAAPAPSVTIPPTNYNAFKTVIQFPAHADPIAFEKTFIDDCIKEAKASQDYYIESKWYWQKGAGGKNLLTQATCYCINFLKTGVWDELTYSVAGDLGAAIVLPDD</sequence>
<dbReference type="Proteomes" id="UP000289152">
    <property type="component" value="Unassembled WGS sequence"/>
</dbReference>